<protein>
    <recommendedName>
        <fullName evidence="9">Lysylphosphatidylglycerol synthase-like protein</fullName>
    </recommendedName>
</protein>
<comment type="caution">
    <text evidence="7">The sequence shown here is derived from an EMBL/GenBank/DDBJ whole genome shotgun (WGS) entry which is preliminary data.</text>
</comment>
<feature type="transmembrane region" description="Helical" evidence="6">
    <location>
        <begin position="243"/>
        <end position="261"/>
    </location>
</feature>
<evidence type="ECO:0000256" key="4">
    <source>
        <dbReference type="ARBA" id="ARBA00022989"/>
    </source>
</evidence>
<feature type="transmembrane region" description="Helical" evidence="6">
    <location>
        <begin position="7"/>
        <end position="26"/>
    </location>
</feature>
<dbReference type="EMBL" id="REFC01000011">
    <property type="protein sequence ID" value="RMA65783.1"/>
    <property type="molecule type" value="Genomic_DNA"/>
</dbReference>
<dbReference type="InterPro" id="IPR022791">
    <property type="entry name" value="L-PG_synthase/AglD"/>
</dbReference>
<feature type="transmembrane region" description="Helical" evidence="6">
    <location>
        <begin position="129"/>
        <end position="150"/>
    </location>
</feature>
<keyword evidence="8" id="KW-1185">Reference proteome</keyword>
<sequence>MKKTLGKILQIALPLGLGVFLIWYIYNSFTPEQLAETKTYFSNANYGFVLLSVLLSVLSHFSRSYRWSFMLEPLGYTPKLANNFMAISVAYLMNIFIPKSGEVSRGIILDKYENIPFEKGFGTIISERVVDLIFLLAFTALALIIKFDVLSEHLSETIPVSAVYFIVIGFVVMAILIFVFLKFSKSNINIKLKTFILGLKDGVLSIVKMKKKGAFIFHTFLIWGLYLLSFYVALFALPETASISFGTIIITFVVGSFTFAFTNSGFGTYPAAIAGMLTVFGVAWPVGVAFGWIVWTSNIASILLFGCLSLFLLPIYNRKKIIDT</sequence>
<evidence type="ECO:0000256" key="2">
    <source>
        <dbReference type="ARBA" id="ARBA00022475"/>
    </source>
</evidence>
<evidence type="ECO:0000313" key="8">
    <source>
        <dbReference type="Proteomes" id="UP000271339"/>
    </source>
</evidence>
<evidence type="ECO:0000256" key="5">
    <source>
        <dbReference type="ARBA" id="ARBA00023136"/>
    </source>
</evidence>
<dbReference type="PANTHER" id="PTHR39087">
    <property type="entry name" value="UPF0104 MEMBRANE PROTEIN MJ1595"/>
    <property type="match status" value="1"/>
</dbReference>
<evidence type="ECO:0000313" key="7">
    <source>
        <dbReference type="EMBL" id="RMA65783.1"/>
    </source>
</evidence>
<proteinExistence type="predicted"/>
<feature type="transmembrane region" description="Helical" evidence="6">
    <location>
        <begin position="215"/>
        <end position="237"/>
    </location>
</feature>
<name>A0A3L9YYY7_9FLAO</name>
<dbReference type="Pfam" id="PF03706">
    <property type="entry name" value="LPG_synthase_TM"/>
    <property type="match status" value="1"/>
</dbReference>
<comment type="subcellular location">
    <subcellularLocation>
        <location evidence="1">Cell membrane</location>
        <topology evidence="1">Multi-pass membrane protein</topology>
    </subcellularLocation>
</comment>
<dbReference type="AlphaFoldDB" id="A0A3L9YYY7"/>
<feature type="transmembrane region" description="Helical" evidence="6">
    <location>
        <begin position="162"/>
        <end position="183"/>
    </location>
</feature>
<evidence type="ECO:0000256" key="6">
    <source>
        <dbReference type="SAM" id="Phobius"/>
    </source>
</evidence>
<keyword evidence="3 6" id="KW-0812">Transmembrane</keyword>
<keyword evidence="5 6" id="KW-0472">Membrane</keyword>
<reference evidence="7 8" key="1">
    <citation type="submission" date="2018-10" db="EMBL/GenBank/DDBJ databases">
        <title>Genomic Encyclopedia of Archaeal and Bacterial Type Strains, Phase II (KMG-II): from individual species to whole genera.</title>
        <authorList>
            <person name="Goeker M."/>
        </authorList>
    </citation>
    <scope>NUCLEOTIDE SEQUENCE [LARGE SCALE GENOMIC DNA]</scope>
    <source>
        <strain evidence="7 8">DSM 23424</strain>
    </source>
</reference>
<gene>
    <name evidence="7" type="ORF">BXY75_0196</name>
</gene>
<evidence type="ECO:0008006" key="9">
    <source>
        <dbReference type="Google" id="ProtNLM"/>
    </source>
</evidence>
<evidence type="ECO:0000256" key="1">
    <source>
        <dbReference type="ARBA" id="ARBA00004651"/>
    </source>
</evidence>
<dbReference type="GO" id="GO:0005886">
    <property type="term" value="C:plasma membrane"/>
    <property type="evidence" value="ECO:0007669"/>
    <property type="project" value="UniProtKB-SubCell"/>
</dbReference>
<keyword evidence="2" id="KW-1003">Cell membrane</keyword>
<feature type="transmembrane region" description="Helical" evidence="6">
    <location>
        <begin position="273"/>
        <end position="293"/>
    </location>
</feature>
<organism evidence="7 8">
    <name type="scientific">Ulvibacter antarcticus</name>
    <dbReference type="NCBI Taxonomy" id="442714"/>
    <lineage>
        <taxon>Bacteria</taxon>
        <taxon>Pseudomonadati</taxon>
        <taxon>Bacteroidota</taxon>
        <taxon>Flavobacteriia</taxon>
        <taxon>Flavobacteriales</taxon>
        <taxon>Flavobacteriaceae</taxon>
        <taxon>Ulvibacter</taxon>
    </lineage>
</organism>
<feature type="transmembrane region" description="Helical" evidence="6">
    <location>
        <begin position="46"/>
        <end position="62"/>
    </location>
</feature>
<dbReference type="NCBIfam" id="TIGR00374">
    <property type="entry name" value="flippase-like domain"/>
    <property type="match status" value="1"/>
</dbReference>
<feature type="transmembrane region" description="Helical" evidence="6">
    <location>
        <begin position="299"/>
        <end position="316"/>
    </location>
</feature>
<dbReference type="Proteomes" id="UP000271339">
    <property type="component" value="Unassembled WGS sequence"/>
</dbReference>
<dbReference type="PANTHER" id="PTHR39087:SF2">
    <property type="entry name" value="UPF0104 MEMBRANE PROTEIN MJ1595"/>
    <property type="match status" value="1"/>
</dbReference>
<evidence type="ECO:0000256" key="3">
    <source>
        <dbReference type="ARBA" id="ARBA00022692"/>
    </source>
</evidence>
<dbReference type="RefSeq" id="WP_245962899.1">
    <property type="nucleotide sequence ID" value="NZ_REFC01000011.1"/>
</dbReference>
<accession>A0A3L9YYY7</accession>
<keyword evidence="4 6" id="KW-1133">Transmembrane helix</keyword>